<dbReference type="PANTHER" id="PTHR48094">
    <property type="entry name" value="PROTEIN/NUCLEIC ACID DEGLYCASE DJ-1-RELATED"/>
    <property type="match status" value="1"/>
</dbReference>
<dbReference type="InterPro" id="IPR011256">
    <property type="entry name" value="Reg_factor_effector_dom_sf"/>
</dbReference>
<dbReference type="AlphaFoldDB" id="A0A2T7BML5"/>
<dbReference type="PANTHER" id="PTHR48094:SF19">
    <property type="entry name" value="DJ-1_PFPI DOMAIN-CONTAINING PROTEIN"/>
    <property type="match status" value="1"/>
</dbReference>
<dbReference type="InterPro" id="IPR029062">
    <property type="entry name" value="Class_I_gatase-like"/>
</dbReference>
<dbReference type="GO" id="GO:0005737">
    <property type="term" value="C:cytoplasm"/>
    <property type="evidence" value="ECO:0007669"/>
    <property type="project" value="TreeGrafter"/>
</dbReference>
<comment type="caution">
    <text evidence="2">The sequence shown here is derived from an EMBL/GenBank/DDBJ whole genome shotgun (WGS) entry which is preliminary data.</text>
</comment>
<proteinExistence type="predicted"/>
<gene>
    <name evidence="2" type="ORF">DCC81_05260</name>
</gene>
<dbReference type="SUPFAM" id="SSF52317">
    <property type="entry name" value="Class I glutamine amidotransferase-like"/>
    <property type="match status" value="1"/>
</dbReference>
<reference evidence="2 3" key="1">
    <citation type="submission" date="2018-04" db="EMBL/GenBank/DDBJ databases">
        <title>Chitinophaga fuyangensis sp. nov., isolated from soil in a chemical factory.</title>
        <authorList>
            <person name="Chen K."/>
        </authorList>
    </citation>
    <scope>NUCLEOTIDE SEQUENCE [LARGE SCALE GENOMIC DNA]</scope>
    <source>
        <strain evidence="2 3">LY-1</strain>
    </source>
</reference>
<organism evidence="2 3">
    <name type="scientific">Chitinophaga parva</name>
    <dbReference type="NCBI Taxonomy" id="2169414"/>
    <lineage>
        <taxon>Bacteria</taxon>
        <taxon>Pseudomonadati</taxon>
        <taxon>Bacteroidota</taxon>
        <taxon>Chitinophagia</taxon>
        <taxon>Chitinophagales</taxon>
        <taxon>Chitinophagaceae</taxon>
        <taxon>Chitinophaga</taxon>
    </lineage>
</organism>
<protein>
    <recommendedName>
        <fullName evidence="1">DJ-1/PfpI domain-containing protein</fullName>
    </recommendedName>
</protein>
<dbReference type="InterPro" id="IPR050325">
    <property type="entry name" value="Prot/Nucl_acid_deglycase"/>
</dbReference>
<dbReference type="RefSeq" id="WP_108685529.1">
    <property type="nucleotide sequence ID" value="NZ_QCYK01000001.1"/>
</dbReference>
<dbReference type="Gene3D" id="3.20.80.10">
    <property type="entry name" value="Regulatory factor, effector binding domain"/>
    <property type="match status" value="1"/>
</dbReference>
<dbReference type="InterPro" id="IPR002818">
    <property type="entry name" value="DJ-1/PfpI"/>
</dbReference>
<dbReference type="Gene3D" id="3.40.50.880">
    <property type="match status" value="1"/>
</dbReference>
<evidence type="ECO:0000313" key="2">
    <source>
        <dbReference type="EMBL" id="PUZ28889.1"/>
    </source>
</evidence>
<dbReference type="OrthoDB" id="6003696at2"/>
<dbReference type="Pfam" id="PF01965">
    <property type="entry name" value="DJ-1_PfpI"/>
    <property type="match status" value="1"/>
</dbReference>
<keyword evidence="3" id="KW-1185">Reference proteome</keyword>
<sequence>MEKQRNCYVFVYNGYSDWEPALAMYGLHNFSDFAVTTFSIDGAPVRSGGNLSVTPDTFLEALRPESIDLLILPGGMALQQNDPALHAILPLLRYMIQQRKPLAAICGATTLLARNGLLDHADHTSNALQYLQLTAPEYQAAPRYVEAPSVDDGQLITASGTQPTAFAASIFNHFNLLANPDFKFWFGFFQAGAAPGLETAPSFHFFHRRFTVTLAEMLDLVREAPKEIYKDAIAQGMEICGPQQWHYHGFDGHPATRGELRIGLPVASVRPVQGPYHLEATAPLSCVSALHKGAWDKLEQTYCQLITGARMSHLPLTGESREHYIHCDFEHPENNLTLVQVGVHAGD</sequence>
<name>A0A2T7BML5_9BACT</name>
<accession>A0A2T7BML5</accession>
<evidence type="ECO:0000313" key="3">
    <source>
        <dbReference type="Proteomes" id="UP000244450"/>
    </source>
</evidence>
<dbReference type="EMBL" id="QCYK01000001">
    <property type="protein sequence ID" value="PUZ28889.1"/>
    <property type="molecule type" value="Genomic_DNA"/>
</dbReference>
<feature type="domain" description="DJ-1/PfpI" evidence="1">
    <location>
        <begin position="8"/>
        <end position="170"/>
    </location>
</feature>
<evidence type="ECO:0000259" key="1">
    <source>
        <dbReference type="Pfam" id="PF01965"/>
    </source>
</evidence>
<dbReference type="Proteomes" id="UP000244450">
    <property type="component" value="Unassembled WGS sequence"/>
</dbReference>